<dbReference type="RefSeq" id="WP_078499773.1">
    <property type="nucleotide sequence ID" value="NZ_MSZX01000006.1"/>
</dbReference>
<accession>A0A1T2XAM8</accession>
<sequence length="109" mass="12902">MNQERFDEITQTLEEVEWHGYVGGQEYHEDISFLLDKVKRLKEELAAEKIRADELQTRSAEWICRYNNDKTTYHKSNEMAKALRQIRQIANDADLEDFAIIVDQVLGRE</sequence>
<comment type="caution">
    <text evidence="2">The sequence shown here is derived from an EMBL/GenBank/DDBJ whole genome shotgun (WGS) entry which is preliminary data.</text>
</comment>
<evidence type="ECO:0000256" key="1">
    <source>
        <dbReference type="SAM" id="Coils"/>
    </source>
</evidence>
<feature type="coiled-coil region" evidence="1">
    <location>
        <begin position="31"/>
        <end position="58"/>
    </location>
</feature>
<reference evidence="2 3" key="1">
    <citation type="submission" date="2017-01" db="EMBL/GenBank/DDBJ databases">
        <title>Genome analysis of Paenibacillus selenitrireducens ES3-24.</title>
        <authorList>
            <person name="Xu D."/>
            <person name="Yao R."/>
            <person name="Zheng S."/>
        </authorList>
    </citation>
    <scope>NUCLEOTIDE SEQUENCE [LARGE SCALE GENOMIC DNA]</scope>
    <source>
        <strain evidence="2 3">ES3-24</strain>
    </source>
</reference>
<dbReference type="EMBL" id="MSZX01000006">
    <property type="protein sequence ID" value="OPA76756.1"/>
    <property type="molecule type" value="Genomic_DNA"/>
</dbReference>
<name>A0A1T2XAM8_9BACL</name>
<protein>
    <submittedName>
        <fullName evidence="2">Uncharacterized protein</fullName>
    </submittedName>
</protein>
<evidence type="ECO:0000313" key="2">
    <source>
        <dbReference type="EMBL" id="OPA76756.1"/>
    </source>
</evidence>
<dbReference type="AlphaFoldDB" id="A0A1T2XAM8"/>
<gene>
    <name evidence="2" type="ORF">BVG16_16430</name>
</gene>
<dbReference type="Proteomes" id="UP000190188">
    <property type="component" value="Unassembled WGS sequence"/>
</dbReference>
<keyword evidence="3" id="KW-1185">Reference proteome</keyword>
<organism evidence="2 3">
    <name type="scientific">Paenibacillus selenitireducens</name>
    <dbReference type="NCBI Taxonomy" id="1324314"/>
    <lineage>
        <taxon>Bacteria</taxon>
        <taxon>Bacillati</taxon>
        <taxon>Bacillota</taxon>
        <taxon>Bacilli</taxon>
        <taxon>Bacillales</taxon>
        <taxon>Paenibacillaceae</taxon>
        <taxon>Paenibacillus</taxon>
    </lineage>
</organism>
<keyword evidence="1" id="KW-0175">Coiled coil</keyword>
<proteinExistence type="predicted"/>
<evidence type="ECO:0000313" key="3">
    <source>
        <dbReference type="Proteomes" id="UP000190188"/>
    </source>
</evidence>
<dbReference type="STRING" id="1324314.BVG16_16430"/>